<comment type="catalytic activity">
    <reaction evidence="10">
        <text>(S)-2,3,4,5-tetrahydrodipicolinate + NADP(+) + H2O = (2S,4S)-4-hydroxy-2,3,4,5-tetrahydrodipicolinate + NADPH + H(+)</text>
        <dbReference type="Rhea" id="RHEA:35331"/>
        <dbReference type="ChEBI" id="CHEBI:15377"/>
        <dbReference type="ChEBI" id="CHEBI:15378"/>
        <dbReference type="ChEBI" id="CHEBI:16845"/>
        <dbReference type="ChEBI" id="CHEBI:57783"/>
        <dbReference type="ChEBI" id="CHEBI:58349"/>
        <dbReference type="ChEBI" id="CHEBI:67139"/>
        <dbReference type="EC" id="1.17.1.8"/>
    </reaction>
</comment>
<reference evidence="14 15" key="1">
    <citation type="submission" date="2020-08" db="EMBL/GenBank/DDBJ databases">
        <title>Genomic Encyclopedia of Type Strains, Phase IV (KMG-IV): sequencing the most valuable type-strain genomes for metagenomic binning, comparative biology and taxonomic classification.</title>
        <authorList>
            <person name="Goeker M."/>
        </authorList>
    </citation>
    <scope>NUCLEOTIDE SEQUENCE [LARGE SCALE GENOMIC DNA]</scope>
    <source>
        <strain evidence="14 15">DSM 103733</strain>
    </source>
</reference>
<dbReference type="PANTHER" id="PTHR20836:SF0">
    <property type="entry name" value="4-HYDROXY-TETRAHYDRODIPICOLINATE REDUCTASE 1, CHLOROPLASTIC-RELATED"/>
    <property type="match status" value="1"/>
</dbReference>
<evidence type="ECO:0000256" key="2">
    <source>
        <dbReference type="ARBA" id="ARBA00022605"/>
    </source>
</evidence>
<dbReference type="InterPro" id="IPR000846">
    <property type="entry name" value="DapB_N"/>
</dbReference>
<feature type="domain" description="Dihydrodipicolinate reductase N-terminal" evidence="12">
    <location>
        <begin position="42"/>
        <end position="94"/>
    </location>
</feature>
<comment type="catalytic activity">
    <reaction evidence="11">
        <text>(S)-2,3,4,5-tetrahydrodipicolinate + NAD(+) + H2O = (2S,4S)-4-hydroxy-2,3,4,5-tetrahydrodipicolinate + NADH + H(+)</text>
        <dbReference type="Rhea" id="RHEA:35323"/>
        <dbReference type="ChEBI" id="CHEBI:15377"/>
        <dbReference type="ChEBI" id="CHEBI:15378"/>
        <dbReference type="ChEBI" id="CHEBI:16845"/>
        <dbReference type="ChEBI" id="CHEBI:57540"/>
        <dbReference type="ChEBI" id="CHEBI:57945"/>
        <dbReference type="ChEBI" id="CHEBI:67139"/>
        <dbReference type="EC" id="1.17.1.8"/>
    </reaction>
</comment>
<organism evidence="14 15">
    <name type="scientific">Silvibacterium bohemicum</name>
    <dbReference type="NCBI Taxonomy" id="1577686"/>
    <lineage>
        <taxon>Bacteria</taxon>
        <taxon>Pseudomonadati</taxon>
        <taxon>Acidobacteriota</taxon>
        <taxon>Terriglobia</taxon>
        <taxon>Terriglobales</taxon>
        <taxon>Acidobacteriaceae</taxon>
        <taxon>Silvibacterium</taxon>
    </lineage>
</organism>
<dbReference type="SUPFAM" id="SSF55347">
    <property type="entry name" value="Glyceraldehyde-3-phosphate dehydrogenase-like, C-terminal domain"/>
    <property type="match status" value="1"/>
</dbReference>
<keyword evidence="2" id="KW-0028">Amino-acid biosynthesis</keyword>
<keyword evidence="6" id="KW-0520">NAD</keyword>
<dbReference type="Proteomes" id="UP000538666">
    <property type="component" value="Unassembled WGS sequence"/>
</dbReference>
<keyword evidence="7" id="KW-0457">Lysine biosynthesis</keyword>
<keyword evidence="15" id="KW-1185">Reference proteome</keyword>
<name>A0A841JUN9_9BACT</name>
<evidence type="ECO:0000256" key="7">
    <source>
        <dbReference type="ARBA" id="ARBA00023154"/>
    </source>
</evidence>
<dbReference type="EMBL" id="JACHEK010000001">
    <property type="protein sequence ID" value="MBB6142138.1"/>
    <property type="molecule type" value="Genomic_DNA"/>
</dbReference>
<evidence type="ECO:0000256" key="9">
    <source>
        <dbReference type="ARBA" id="ARBA00038983"/>
    </source>
</evidence>
<dbReference type="SUPFAM" id="SSF51735">
    <property type="entry name" value="NAD(P)-binding Rossmann-fold domains"/>
    <property type="match status" value="1"/>
</dbReference>
<sequence length="226" mass="24229">MLFLVLGRGKTGSLVADVAHERGHGVRVVGEEENRNAAALTGPFLAGFDAVIDFTTPESVVSNMRACLANGAHMVVGTTGWYQHLDDMRSLAARRGAGFLYGTGFSIGVQATLRVAKELAKAAPHYRFTITETHHTDKKDAPSGTALSLRQALQAANPSLQVEIVSKREGDVAGLHVIEAVSENDRIELKLEAFSRRGFADGAVRAAEWIVGKTGVWEFSTIASEL</sequence>
<dbReference type="AlphaFoldDB" id="A0A841JUN9"/>
<dbReference type="GO" id="GO:0005829">
    <property type="term" value="C:cytosol"/>
    <property type="evidence" value="ECO:0007669"/>
    <property type="project" value="TreeGrafter"/>
</dbReference>
<comment type="similarity">
    <text evidence="1">Belongs to the DapB family.</text>
</comment>
<dbReference type="GO" id="GO:0019877">
    <property type="term" value="P:diaminopimelate biosynthetic process"/>
    <property type="evidence" value="ECO:0007669"/>
    <property type="project" value="UniProtKB-KW"/>
</dbReference>
<dbReference type="Pfam" id="PF05173">
    <property type="entry name" value="DapB_C"/>
    <property type="match status" value="1"/>
</dbReference>
<keyword evidence="3" id="KW-0521">NADP</keyword>
<evidence type="ECO:0000256" key="8">
    <source>
        <dbReference type="ARBA" id="ARBA00037922"/>
    </source>
</evidence>
<evidence type="ECO:0000256" key="11">
    <source>
        <dbReference type="ARBA" id="ARBA00049396"/>
    </source>
</evidence>
<protein>
    <recommendedName>
        <fullName evidence="9">4-hydroxy-tetrahydrodipicolinate reductase</fullName>
        <ecNumber evidence="9">1.17.1.8</ecNumber>
    </recommendedName>
</protein>
<dbReference type="EC" id="1.17.1.8" evidence="9"/>
<evidence type="ECO:0000256" key="3">
    <source>
        <dbReference type="ARBA" id="ARBA00022857"/>
    </source>
</evidence>
<evidence type="ECO:0000256" key="10">
    <source>
        <dbReference type="ARBA" id="ARBA00049080"/>
    </source>
</evidence>
<evidence type="ECO:0000313" key="15">
    <source>
        <dbReference type="Proteomes" id="UP000538666"/>
    </source>
</evidence>
<dbReference type="InterPro" id="IPR023940">
    <property type="entry name" value="DHDPR_bac"/>
</dbReference>
<evidence type="ECO:0000313" key="14">
    <source>
        <dbReference type="EMBL" id="MBB6142138.1"/>
    </source>
</evidence>
<evidence type="ECO:0000256" key="4">
    <source>
        <dbReference type="ARBA" id="ARBA00022915"/>
    </source>
</evidence>
<comment type="pathway">
    <text evidence="8">Amino-acid biosynthesis; L-lysine biosynthesis via DAP pathway; (S)-tetrahydrodipicolinate from L-aspartate: step 4/4.</text>
</comment>
<evidence type="ECO:0000259" key="13">
    <source>
        <dbReference type="Pfam" id="PF05173"/>
    </source>
</evidence>
<proteinExistence type="inferred from homology"/>
<dbReference type="InterPro" id="IPR022663">
    <property type="entry name" value="DapB_C"/>
</dbReference>
<gene>
    <name evidence="14" type="ORF">HNQ77_000076</name>
</gene>
<dbReference type="GO" id="GO:0008839">
    <property type="term" value="F:4-hydroxy-tetrahydrodipicolinate reductase"/>
    <property type="evidence" value="ECO:0007669"/>
    <property type="project" value="UniProtKB-EC"/>
</dbReference>
<evidence type="ECO:0000256" key="6">
    <source>
        <dbReference type="ARBA" id="ARBA00023027"/>
    </source>
</evidence>
<dbReference type="RefSeq" id="WP_050057409.1">
    <property type="nucleotide sequence ID" value="NZ_JACHEK010000001.1"/>
</dbReference>
<comment type="caution">
    <text evidence="14">The sequence shown here is derived from an EMBL/GenBank/DDBJ whole genome shotgun (WGS) entry which is preliminary data.</text>
</comment>
<evidence type="ECO:0000256" key="1">
    <source>
        <dbReference type="ARBA" id="ARBA00006642"/>
    </source>
</evidence>
<feature type="domain" description="Dihydrodipicolinate reductase C-terminal" evidence="13">
    <location>
        <begin position="108"/>
        <end position="219"/>
    </location>
</feature>
<keyword evidence="5 14" id="KW-0560">Oxidoreductase</keyword>
<accession>A0A841JUN9</accession>
<dbReference type="Pfam" id="PF01113">
    <property type="entry name" value="DapB_N"/>
    <property type="match status" value="1"/>
</dbReference>
<keyword evidence="4" id="KW-0220">Diaminopimelate biosynthesis</keyword>
<dbReference type="Gene3D" id="3.40.50.720">
    <property type="entry name" value="NAD(P)-binding Rossmann-like Domain"/>
    <property type="match status" value="1"/>
</dbReference>
<dbReference type="Gene3D" id="3.30.360.10">
    <property type="entry name" value="Dihydrodipicolinate Reductase, domain 2"/>
    <property type="match status" value="1"/>
</dbReference>
<dbReference type="OrthoDB" id="9790352at2"/>
<dbReference type="GO" id="GO:0009089">
    <property type="term" value="P:lysine biosynthetic process via diaminopimelate"/>
    <property type="evidence" value="ECO:0007669"/>
    <property type="project" value="InterPro"/>
</dbReference>
<dbReference type="InterPro" id="IPR036291">
    <property type="entry name" value="NAD(P)-bd_dom_sf"/>
</dbReference>
<evidence type="ECO:0000256" key="5">
    <source>
        <dbReference type="ARBA" id="ARBA00023002"/>
    </source>
</evidence>
<evidence type="ECO:0000259" key="12">
    <source>
        <dbReference type="Pfam" id="PF01113"/>
    </source>
</evidence>
<dbReference type="PANTHER" id="PTHR20836">
    <property type="entry name" value="DIHYDRODIPICOLINATE REDUCTASE"/>
    <property type="match status" value="1"/>
</dbReference>
<dbReference type="PIRSF" id="PIRSF000161">
    <property type="entry name" value="DHPR"/>
    <property type="match status" value="1"/>
</dbReference>